<dbReference type="GO" id="GO:0006508">
    <property type="term" value="P:proteolysis"/>
    <property type="evidence" value="ECO:0007669"/>
    <property type="project" value="UniProtKB-KW"/>
</dbReference>
<dbReference type="GO" id="GO:0005634">
    <property type="term" value="C:nucleus"/>
    <property type="evidence" value="ECO:0007669"/>
    <property type="project" value="TreeGrafter"/>
</dbReference>
<dbReference type="GO" id="GO:0005829">
    <property type="term" value="C:cytosol"/>
    <property type="evidence" value="ECO:0007669"/>
    <property type="project" value="TreeGrafter"/>
</dbReference>
<dbReference type="GO" id="GO:0004843">
    <property type="term" value="F:cysteine-type deubiquitinase activity"/>
    <property type="evidence" value="ECO:0007669"/>
    <property type="project" value="UniProtKB-EC"/>
</dbReference>
<dbReference type="PROSITE" id="PS00973">
    <property type="entry name" value="USP_2"/>
    <property type="match status" value="1"/>
</dbReference>
<keyword evidence="6" id="KW-0378">Hydrolase</keyword>
<dbReference type="GO" id="GO:0010506">
    <property type="term" value="P:regulation of autophagy"/>
    <property type="evidence" value="ECO:0007669"/>
    <property type="project" value="TreeGrafter"/>
</dbReference>
<gene>
    <name evidence="9" type="ORF">PHAECO_LOCUS7644</name>
</gene>
<keyword evidence="4" id="KW-0645">Protease</keyword>
<dbReference type="GO" id="GO:0030330">
    <property type="term" value="P:DNA damage response, signal transduction by p53 class mediator"/>
    <property type="evidence" value="ECO:0007669"/>
    <property type="project" value="TreeGrafter"/>
</dbReference>
<dbReference type="InterPro" id="IPR028889">
    <property type="entry name" value="USP"/>
</dbReference>
<reference evidence="9" key="2">
    <citation type="submission" date="2022-10" db="EMBL/GenBank/DDBJ databases">
        <authorList>
            <consortium name="ENA_rothamsted_submissions"/>
            <consortium name="culmorum"/>
            <person name="King R."/>
        </authorList>
    </citation>
    <scope>NUCLEOTIDE SEQUENCE</scope>
</reference>
<dbReference type="PANTHER" id="PTHR24006">
    <property type="entry name" value="UBIQUITIN CARBOXYL-TERMINAL HYDROLASE"/>
    <property type="match status" value="1"/>
</dbReference>
<evidence type="ECO:0000259" key="8">
    <source>
        <dbReference type="PROSITE" id="PS50235"/>
    </source>
</evidence>
<comment type="catalytic activity">
    <reaction evidence="1">
        <text>Thiol-dependent hydrolysis of ester, thioester, amide, peptide and isopeptide bonds formed by the C-terminal Gly of ubiquitin (a 76-residue protein attached to proteins as an intracellular targeting signal).</text>
        <dbReference type="EC" id="3.4.19.12"/>
    </reaction>
</comment>
<dbReference type="PROSITE" id="PS50235">
    <property type="entry name" value="USP_3"/>
    <property type="match status" value="1"/>
</dbReference>
<keyword evidence="7" id="KW-0788">Thiol protease</keyword>
<evidence type="ECO:0000256" key="1">
    <source>
        <dbReference type="ARBA" id="ARBA00000707"/>
    </source>
</evidence>
<evidence type="ECO:0000256" key="3">
    <source>
        <dbReference type="ARBA" id="ARBA00012759"/>
    </source>
</evidence>
<evidence type="ECO:0000256" key="5">
    <source>
        <dbReference type="ARBA" id="ARBA00022786"/>
    </source>
</evidence>
<dbReference type="GO" id="GO:0016579">
    <property type="term" value="P:protein deubiquitination"/>
    <property type="evidence" value="ECO:0007669"/>
    <property type="project" value="InterPro"/>
</dbReference>
<dbReference type="CDD" id="cd02257">
    <property type="entry name" value="Peptidase_C19"/>
    <property type="match status" value="1"/>
</dbReference>
<evidence type="ECO:0000313" key="9">
    <source>
        <dbReference type="EMBL" id="CAG9819824.1"/>
    </source>
</evidence>
<reference evidence="9" key="1">
    <citation type="submission" date="2022-01" db="EMBL/GenBank/DDBJ databases">
        <authorList>
            <person name="King R."/>
        </authorList>
    </citation>
    <scope>NUCLEOTIDE SEQUENCE</scope>
</reference>
<accession>A0A9N9SJQ3</accession>
<keyword evidence="5" id="KW-0833">Ubl conjugation pathway</keyword>
<dbReference type="Pfam" id="PF00443">
    <property type="entry name" value="UCH"/>
    <property type="match status" value="1"/>
</dbReference>
<protein>
    <recommendedName>
        <fullName evidence="3">ubiquitinyl hydrolase 1</fullName>
        <ecNumber evidence="3">3.4.19.12</ecNumber>
    </recommendedName>
</protein>
<evidence type="ECO:0000256" key="4">
    <source>
        <dbReference type="ARBA" id="ARBA00022670"/>
    </source>
</evidence>
<feature type="domain" description="USP" evidence="8">
    <location>
        <begin position="1"/>
        <end position="206"/>
    </location>
</feature>
<comment type="similarity">
    <text evidence="2">Belongs to the peptidase C19 family. USP10 subfamily.</text>
</comment>
<dbReference type="Proteomes" id="UP001153737">
    <property type="component" value="Chromosome 3"/>
</dbReference>
<evidence type="ECO:0000256" key="6">
    <source>
        <dbReference type="ARBA" id="ARBA00022801"/>
    </source>
</evidence>
<dbReference type="OrthoDB" id="429671at2759"/>
<dbReference type="InterPro" id="IPR038765">
    <property type="entry name" value="Papain-like_cys_pep_sf"/>
</dbReference>
<dbReference type="InterPro" id="IPR018200">
    <property type="entry name" value="USP_CS"/>
</dbReference>
<sequence>MFQSCSVSKRTVFEKTPIRAIFGGQLRSKIMRAGDVSTENIQPFLTLQLNVDKVKTIKEALETLVNREELEEWTSPNTNEVVQAWQQLMLDVLPVILILHLKFFDFKPDGCTKIIKALEFPVNLEIESRLLSSKSQTPEGRYYMLFAVVYHVGDKATRGHYFIDAFQMEHSCWLRFDDATITTITEEQVLKPQDTQVPYLLFYRRRGTIGRNN</sequence>
<dbReference type="SUPFAM" id="SSF54001">
    <property type="entry name" value="Cysteine proteinases"/>
    <property type="match status" value="1"/>
</dbReference>
<dbReference type="PANTHER" id="PTHR24006:SF687">
    <property type="entry name" value="UBIQUITIN CARBOXYL-TERMINAL HYDROLASE 10"/>
    <property type="match status" value="1"/>
</dbReference>
<dbReference type="Gene3D" id="3.90.70.10">
    <property type="entry name" value="Cysteine proteinases"/>
    <property type="match status" value="1"/>
</dbReference>
<dbReference type="InterPro" id="IPR001394">
    <property type="entry name" value="Peptidase_C19_UCH"/>
</dbReference>
<evidence type="ECO:0000256" key="2">
    <source>
        <dbReference type="ARBA" id="ARBA00005427"/>
    </source>
</evidence>
<evidence type="ECO:0000256" key="7">
    <source>
        <dbReference type="ARBA" id="ARBA00022807"/>
    </source>
</evidence>
<dbReference type="AlphaFoldDB" id="A0A9N9SJQ3"/>
<organism evidence="9 10">
    <name type="scientific">Phaedon cochleariae</name>
    <name type="common">Mustard beetle</name>
    <dbReference type="NCBI Taxonomy" id="80249"/>
    <lineage>
        <taxon>Eukaryota</taxon>
        <taxon>Metazoa</taxon>
        <taxon>Ecdysozoa</taxon>
        <taxon>Arthropoda</taxon>
        <taxon>Hexapoda</taxon>
        <taxon>Insecta</taxon>
        <taxon>Pterygota</taxon>
        <taxon>Neoptera</taxon>
        <taxon>Endopterygota</taxon>
        <taxon>Coleoptera</taxon>
        <taxon>Polyphaga</taxon>
        <taxon>Cucujiformia</taxon>
        <taxon>Chrysomeloidea</taxon>
        <taxon>Chrysomelidae</taxon>
        <taxon>Chrysomelinae</taxon>
        <taxon>Chrysomelini</taxon>
        <taxon>Phaedon</taxon>
    </lineage>
</organism>
<dbReference type="EMBL" id="OU896709">
    <property type="protein sequence ID" value="CAG9819824.1"/>
    <property type="molecule type" value="Genomic_DNA"/>
</dbReference>
<evidence type="ECO:0000313" key="10">
    <source>
        <dbReference type="Proteomes" id="UP001153737"/>
    </source>
</evidence>
<dbReference type="InterPro" id="IPR050164">
    <property type="entry name" value="Peptidase_C19"/>
</dbReference>
<dbReference type="EC" id="3.4.19.12" evidence="3"/>
<keyword evidence="10" id="KW-1185">Reference proteome</keyword>
<proteinExistence type="inferred from homology"/>
<name>A0A9N9SJQ3_PHACE</name>